<dbReference type="PANTHER" id="PTHR21041">
    <property type="entry name" value="DENDRITIC CELL-SPECIFIC TRANSMEMBRANE PROTEIN"/>
    <property type="match status" value="1"/>
</dbReference>
<evidence type="ECO:0000256" key="4">
    <source>
        <dbReference type="ARBA" id="ARBA00023136"/>
    </source>
</evidence>
<evidence type="ECO:0000256" key="3">
    <source>
        <dbReference type="ARBA" id="ARBA00022989"/>
    </source>
</evidence>
<keyword evidence="4" id="KW-0472">Membrane</keyword>
<dbReference type="PANTHER" id="PTHR21041:SF9">
    <property type="entry name" value="DENDRITIC CELL-SPECIFIC TRANSMEMBRANE PROTEIN-LIKE DOMAIN-CONTAINING PROTEIN"/>
    <property type="match status" value="1"/>
</dbReference>
<protein>
    <submittedName>
        <fullName evidence="5">Spe-42</fullName>
    </submittedName>
</protein>
<organism evidence="5 6">
    <name type="scientific">Pristionchus pacificus</name>
    <name type="common">Parasitic nematode worm</name>
    <dbReference type="NCBI Taxonomy" id="54126"/>
    <lineage>
        <taxon>Eukaryota</taxon>
        <taxon>Metazoa</taxon>
        <taxon>Ecdysozoa</taxon>
        <taxon>Nematoda</taxon>
        <taxon>Chromadorea</taxon>
        <taxon>Rhabditida</taxon>
        <taxon>Rhabditina</taxon>
        <taxon>Diplogasteromorpha</taxon>
        <taxon>Diplogasteroidea</taxon>
        <taxon>Neodiplogasteridae</taxon>
        <taxon>Pristionchus</taxon>
    </lineage>
</organism>
<dbReference type="Pfam" id="PF07782">
    <property type="entry name" value="DC_STAMP"/>
    <property type="match status" value="1"/>
</dbReference>
<keyword evidence="2" id="KW-0812">Transmembrane</keyword>
<reference evidence="6" key="1">
    <citation type="journal article" date="2008" name="Nat. Genet.">
        <title>The Pristionchus pacificus genome provides a unique perspective on nematode lifestyle and parasitism.</title>
        <authorList>
            <person name="Dieterich C."/>
            <person name="Clifton S.W."/>
            <person name="Schuster L.N."/>
            <person name="Chinwalla A."/>
            <person name="Delehaunty K."/>
            <person name="Dinkelacker I."/>
            <person name="Fulton L."/>
            <person name="Fulton R."/>
            <person name="Godfrey J."/>
            <person name="Minx P."/>
            <person name="Mitreva M."/>
            <person name="Roeseler W."/>
            <person name="Tian H."/>
            <person name="Witte H."/>
            <person name="Yang S.P."/>
            <person name="Wilson R.K."/>
            <person name="Sommer R.J."/>
        </authorList>
    </citation>
    <scope>NUCLEOTIDE SEQUENCE [LARGE SCALE GENOMIC DNA]</scope>
    <source>
        <strain evidence="6">PS312</strain>
    </source>
</reference>
<evidence type="ECO:0000313" key="5">
    <source>
        <dbReference type="EnsemblMetazoa" id="PPA37795.1"/>
    </source>
</evidence>
<gene>
    <name evidence="5" type="primary">WBGene00276164</name>
</gene>
<dbReference type="GO" id="GO:0016020">
    <property type="term" value="C:membrane"/>
    <property type="evidence" value="ECO:0007669"/>
    <property type="project" value="UniProtKB-SubCell"/>
</dbReference>
<reference evidence="5" key="2">
    <citation type="submission" date="2022-06" db="UniProtKB">
        <authorList>
            <consortium name="EnsemblMetazoa"/>
        </authorList>
    </citation>
    <scope>IDENTIFICATION</scope>
    <source>
        <strain evidence="5">PS312</strain>
    </source>
</reference>
<keyword evidence="3" id="KW-1133">Transmembrane helix</keyword>
<accession>A0A8R1YUW6</accession>
<keyword evidence="6" id="KW-1185">Reference proteome</keyword>
<dbReference type="InterPro" id="IPR051856">
    <property type="entry name" value="CSR-E3_Ligase_Protein"/>
</dbReference>
<accession>A0A2A6CT72</accession>
<proteinExistence type="predicted"/>
<dbReference type="AlphaFoldDB" id="A0A2A6CT72"/>
<evidence type="ECO:0000256" key="2">
    <source>
        <dbReference type="ARBA" id="ARBA00022692"/>
    </source>
</evidence>
<dbReference type="InterPro" id="IPR012858">
    <property type="entry name" value="DC_STAMP-like"/>
</dbReference>
<dbReference type="Proteomes" id="UP000005239">
    <property type="component" value="Unassembled WGS sequence"/>
</dbReference>
<dbReference type="Pfam" id="PF26039">
    <property type="entry name" value="Dcst2"/>
    <property type="match status" value="1"/>
</dbReference>
<sequence>MKYWSLFIQIQFVVHSILLIYYSHEWSIRLTIMGFISIIIAKLKARKSLKKFRLALENLRRDEEGIARIRTSGEVVKDGLSVVYPRFRKDFEPRNGYERIFKRGTKENNIYRLIRNYLLLQVFGFILFTIFALQYSTNPDRTGTYISAGVHSLTAVLILFPSLMKLIVIYVYRCIASKTATVLLLIIVALAFEVPAMNTTRNMASLAESVSCVTGMVGGVAKEMKDAAHSKMDELPDSYMGKLLRSVSTSMKSLKGILRKLDDTVTKLTVTIKSHYHAIADIVKHCQQSFMSPYRKCLGAFYEAYAYCQYKTPFGPCDHLQSLDVLCETGKFISEHVCTFPSSVKSGLTEGVLPFIRKGAEPAIDLVKDSLAYKVAKIGIDGAKHFNKFELEFNTSDTGDVVGTKLHRKLKQKMKEELKMYSNVLNSISAVIHYIFLPFNLIFPFFTACKFVYKFCHREDYKNTLITDELVRIDQDRALKGYARILPLTTVEKETYCNVWKWKMNTIERSKFCYRVTITFLSMALPVLFIFIDVSVYEFLWAGYVIVDTIHLDLPDHFEMKVSGNGSIARLMNGVLDVFQPVQKALSEKNEQWRECFKEPNPPDYGIVFLIFALFVVCLILARIQIWMNRGTVVIANAFYGHRVRPRALHLYYKILEHRQNVLASIMQLKNKDVGLEKMQSHDKVVRRSMQSRGLFRVDCAKCAKADMRVADTSNVRACVECRNFYCIECFCFLSKCIGCETGMQVIDGIELYYERYEADLSPETLRAEMVTALEKGT</sequence>
<evidence type="ECO:0000256" key="1">
    <source>
        <dbReference type="ARBA" id="ARBA00004141"/>
    </source>
</evidence>
<dbReference type="OrthoDB" id="5985669at2759"/>
<evidence type="ECO:0000313" key="6">
    <source>
        <dbReference type="Proteomes" id="UP000005239"/>
    </source>
</evidence>
<dbReference type="EnsemblMetazoa" id="PPA37795.1">
    <property type="protein sequence ID" value="PPA37795.1"/>
    <property type="gene ID" value="WBGene00276164"/>
</dbReference>
<name>A0A2A6CT72_PRIPA</name>
<comment type="subcellular location">
    <subcellularLocation>
        <location evidence="1">Membrane</location>
        <topology evidence="1">Multi-pass membrane protein</topology>
    </subcellularLocation>
</comment>